<feature type="active site" description="Proton donor" evidence="4">
    <location>
        <position position="54"/>
    </location>
</feature>
<evidence type="ECO:0000256" key="2">
    <source>
        <dbReference type="ARBA" id="ARBA00022857"/>
    </source>
</evidence>
<dbReference type="Gene3D" id="3.20.20.100">
    <property type="entry name" value="NADP-dependent oxidoreductase domain"/>
    <property type="match status" value="1"/>
</dbReference>
<gene>
    <name evidence="8" type="ORF">HMPREF1476_00711</name>
</gene>
<dbReference type="InterPro" id="IPR036812">
    <property type="entry name" value="NAD(P)_OxRdtase_dom_sf"/>
</dbReference>
<dbReference type="InterPro" id="IPR018170">
    <property type="entry name" value="Aldo/ket_reductase_CS"/>
</dbReference>
<protein>
    <recommendedName>
        <fullName evidence="7">NADP-dependent oxidoreductase domain-containing protein</fullName>
    </recommendedName>
</protein>
<dbReference type="STRING" id="1203554.HMPREF1476_00711"/>
<dbReference type="SUPFAM" id="SSF51430">
    <property type="entry name" value="NAD(P)-linked oxidoreductase"/>
    <property type="match status" value="1"/>
</dbReference>
<evidence type="ECO:0000256" key="5">
    <source>
        <dbReference type="PIRSR" id="PIRSR000097-2"/>
    </source>
</evidence>
<evidence type="ECO:0000256" key="6">
    <source>
        <dbReference type="PIRSR" id="PIRSR000097-3"/>
    </source>
</evidence>
<keyword evidence="3" id="KW-0560">Oxidoreductase</keyword>
<dbReference type="PRINTS" id="PR00069">
    <property type="entry name" value="ALDKETRDTASE"/>
</dbReference>
<evidence type="ECO:0000256" key="3">
    <source>
        <dbReference type="ARBA" id="ARBA00023002"/>
    </source>
</evidence>
<evidence type="ECO:0000256" key="4">
    <source>
        <dbReference type="PIRSR" id="PIRSR000097-1"/>
    </source>
</evidence>
<dbReference type="GO" id="GO:0016616">
    <property type="term" value="F:oxidoreductase activity, acting on the CH-OH group of donors, NAD or NADP as acceptor"/>
    <property type="evidence" value="ECO:0007669"/>
    <property type="project" value="UniProtKB-ARBA"/>
</dbReference>
<evidence type="ECO:0000259" key="7">
    <source>
        <dbReference type="Pfam" id="PF00248"/>
    </source>
</evidence>
<feature type="site" description="Lowers pKa of active site Tyr" evidence="6">
    <location>
        <position position="79"/>
    </location>
</feature>
<dbReference type="eggNOG" id="COG0656">
    <property type="taxonomic scope" value="Bacteria"/>
</dbReference>
<evidence type="ECO:0000313" key="9">
    <source>
        <dbReference type="Proteomes" id="UP000014400"/>
    </source>
</evidence>
<dbReference type="Proteomes" id="UP000014400">
    <property type="component" value="Unassembled WGS sequence"/>
</dbReference>
<evidence type="ECO:0000313" key="8">
    <source>
        <dbReference type="EMBL" id="EPD99907.1"/>
    </source>
</evidence>
<dbReference type="InterPro" id="IPR023210">
    <property type="entry name" value="NADP_OxRdtase_dom"/>
</dbReference>
<dbReference type="FunFam" id="3.20.20.100:FF:000015">
    <property type="entry name" value="Oxidoreductase, aldo/keto reductase family"/>
    <property type="match status" value="1"/>
</dbReference>
<dbReference type="AlphaFoldDB" id="S3C0Q6"/>
<dbReference type="Pfam" id="PF00248">
    <property type="entry name" value="Aldo_ket_red"/>
    <property type="match status" value="1"/>
</dbReference>
<dbReference type="HOGENOM" id="CLU_023205_0_1_4"/>
<comment type="similarity">
    <text evidence="1">Belongs to the aldo/keto reductase family.</text>
</comment>
<dbReference type="PANTHER" id="PTHR43827">
    <property type="entry name" value="2,5-DIKETO-D-GLUCONIC ACID REDUCTASE"/>
    <property type="match status" value="1"/>
</dbReference>
<dbReference type="PATRIC" id="fig|1203554.3.peg.702"/>
<organism evidence="8 9">
    <name type="scientific">Sutterella wadsworthensis HGA0223</name>
    <dbReference type="NCBI Taxonomy" id="1203554"/>
    <lineage>
        <taxon>Bacteria</taxon>
        <taxon>Pseudomonadati</taxon>
        <taxon>Pseudomonadota</taxon>
        <taxon>Betaproteobacteria</taxon>
        <taxon>Burkholderiales</taxon>
        <taxon>Sutterellaceae</taxon>
        <taxon>Sutterella</taxon>
    </lineage>
</organism>
<accession>S3C0Q6</accession>
<name>S3C0Q6_9BURK</name>
<reference evidence="8 9" key="1">
    <citation type="submission" date="2013-04" db="EMBL/GenBank/DDBJ databases">
        <title>The Genome Sequence of Sutterella wadsworthensis HGA0223.</title>
        <authorList>
            <consortium name="The Broad Institute Genomics Platform"/>
            <person name="Earl A."/>
            <person name="Ward D."/>
            <person name="Feldgarden M."/>
            <person name="Gevers D."/>
            <person name="Schmidt T.M."/>
            <person name="Dover J."/>
            <person name="Dai D."/>
            <person name="Walker B."/>
            <person name="Young S."/>
            <person name="Zeng Q."/>
            <person name="Gargeya S."/>
            <person name="Fitzgerald M."/>
            <person name="Haas B."/>
            <person name="Abouelleil A."/>
            <person name="Allen A.W."/>
            <person name="Alvarado L."/>
            <person name="Arachchi H.M."/>
            <person name="Berlin A.M."/>
            <person name="Chapman S.B."/>
            <person name="Gainer-Dewar J."/>
            <person name="Goldberg J."/>
            <person name="Griggs A."/>
            <person name="Gujja S."/>
            <person name="Hansen M."/>
            <person name="Howarth C."/>
            <person name="Imamovic A."/>
            <person name="Ireland A."/>
            <person name="Larimer J."/>
            <person name="McCowan C."/>
            <person name="Murphy C."/>
            <person name="Pearson M."/>
            <person name="Poon T.W."/>
            <person name="Priest M."/>
            <person name="Roberts A."/>
            <person name="Saif S."/>
            <person name="Shea T."/>
            <person name="Sisk P."/>
            <person name="Sykes S."/>
            <person name="Wortman J."/>
            <person name="Nusbaum C."/>
            <person name="Birren B."/>
        </authorList>
    </citation>
    <scope>NUCLEOTIDE SEQUENCE [LARGE SCALE GENOMIC DNA]</scope>
    <source>
        <strain evidence="8 9">HGA0223</strain>
    </source>
</reference>
<dbReference type="InterPro" id="IPR020471">
    <property type="entry name" value="AKR"/>
</dbReference>
<dbReference type="PANTHER" id="PTHR43827:SF3">
    <property type="entry name" value="NADP-DEPENDENT OXIDOREDUCTASE DOMAIN-CONTAINING PROTEIN"/>
    <property type="match status" value="1"/>
</dbReference>
<dbReference type="EMBL" id="ATCF01000012">
    <property type="protein sequence ID" value="EPD99907.1"/>
    <property type="molecule type" value="Genomic_DNA"/>
</dbReference>
<keyword evidence="9" id="KW-1185">Reference proteome</keyword>
<keyword evidence="2" id="KW-0521">NADP</keyword>
<proteinExistence type="inferred from homology"/>
<evidence type="ECO:0000256" key="1">
    <source>
        <dbReference type="ARBA" id="ARBA00007905"/>
    </source>
</evidence>
<dbReference type="PROSITE" id="PS00798">
    <property type="entry name" value="ALDOKETO_REDUCTASE_1"/>
    <property type="match status" value="1"/>
</dbReference>
<comment type="caution">
    <text evidence="8">The sequence shown here is derived from an EMBL/GenBank/DDBJ whole genome shotgun (WGS) entry which is preliminary data.</text>
</comment>
<sequence length="288" mass="31579">MTPLQIPSATLSNGVTMPRLVFGTYQIKDPKICQKAVEDALEAGYRAIDTAQSYGNEAAVGAALKACGLPRSELFITTKLWVEDASEAGARRAALRSMELLGLDYLDLYLIHQPVGDVFGAWRTMEALYRDGLLRAVGVSNFSPDRLMDIALSSTIRPQVNQIEINPFCQQKDALPVMASLGILPEAWAPFAEGRNGLFSNAVLAGIAAKHNASIAQIVLAMILKMGTVVVSKSVNPERMRENIRAAEVRLDQTDMTAMAALDTGRSQFFSHRAPEIIKWFHSRHIEH</sequence>
<feature type="domain" description="NADP-dependent oxidoreductase" evidence="7">
    <location>
        <begin position="19"/>
        <end position="262"/>
    </location>
</feature>
<feature type="binding site" evidence="5">
    <location>
        <position position="112"/>
    </location>
    <ligand>
        <name>substrate</name>
    </ligand>
</feature>
<dbReference type="RefSeq" id="WP_016474056.1">
    <property type="nucleotide sequence ID" value="NZ_KE150480.1"/>
</dbReference>
<dbReference type="PIRSF" id="PIRSF000097">
    <property type="entry name" value="AKR"/>
    <property type="match status" value="1"/>
</dbReference>